<reference evidence="3 4" key="1">
    <citation type="submission" date="2019-03" db="EMBL/GenBank/DDBJ databases">
        <title>Genomic Encyclopedia of Type Strains, Phase IV (KMG-IV): sequencing the most valuable type-strain genomes for metagenomic binning, comparative biology and taxonomic classification.</title>
        <authorList>
            <person name="Goeker M."/>
        </authorList>
    </citation>
    <scope>NUCLEOTIDE SEQUENCE [LARGE SCALE GENOMIC DNA]</scope>
    <source>
        <strain evidence="3 4">DSM 45765</strain>
    </source>
</reference>
<feature type="transmembrane region" description="Helical" evidence="2">
    <location>
        <begin position="93"/>
        <end position="121"/>
    </location>
</feature>
<dbReference type="InterPro" id="IPR025327">
    <property type="entry name" value="DUF4233"/>
</dbReference>
<keyword evidence="4" id="KW-1185">Reference proteome</keyword>
<dbReference type="AlphaFoldDB" id="A0A4R2QH48"/>
<keyword evidence="2" id="KW-0472">Membrane</keyword>
<evidence type="ECO:0000256" key="2">
    <source>
        <dbReference type="SAM" id="Phobius"/>
    </source>
</evidence>
<evidence type="ECO:0000313" key="3">
    <source>
        <dbReference type="EMBL" id="TCP48580.1"/>
    </source>
</evidence>
<keyword evidence="2" id="KW-0812">Transmembrane</keyword>
<sequence>MSESATEEGRKQAEPAPQRPQKDPLRSFRGVMAGALLLEAIVVGLALPLVDTLGDGVGTAQGALVIGVVVALVLCCAFLRFDWIRIVIGLIQLVLLAGFFSLVAIGIIGLVFCCVWAGLFWMRWDVARRMAAGQLPSQQPTPEQA</sequence>
<dbReference type="EMBL" id="SLXQ01000010">
    <property type="protein sequence ID" value="TCP48580.1"/>
    <property type="molecule type" value="Genomic_DNA"/>
</dbReference>
<proteinExistence type="predicted"/>
<gene>
    <name evidence="3" type="ORF">EV191_110140</name>
</gene>
<evidence type="ECO:0000313" key="4">
    <source>
        <dbReference type="Proteomes" id="UP000294911"/>
    </source>
</evidence>
<comment type="caution">
    <text evidence="3">The sequence shown here is derived from an EMBL/GenBank/DDBJ whole genome shotgun (WGS) entry which is preliminary data.</text>
</comment>
<keyword evidence="2" id="KW-1133">Transmembrane helix</keyword>
<dbReference type="RefSeq" id="WP_243659101.1">
    <property type="nucleotide sequence ID" value="NZ_SLXQ01000010.1"/>
</dbReference>
<feature type="transmembrane region" description="Helical" evidence="2">
    <location>
        <begin position="62"/>
        <end position="81"/>
    </location>
</feature>
<protein>
    <submittedName>
        <fullName evidence="3">Uncharacterized protein DUF4233</fullName>
    </submittedName>
</protein>
<feature type="region of interest" description="Disordered" evidence="1">
    <location>
        <begin position="1"/>
        <end position="25"/>
    </location>
</feature>
<organism evidence="3 4">
    <name type="scientific">Tamaricihabitans halophyticus</name>
    <dbReference type="NCBI Taxonomy" id="1262583"/>
    <lineage>
        <taxon>Bacteria</taxon>
        <taxon>Bacillati</taxon>
        <taxon>Actinomycetota</taxon>
        <taxon>Actinomycetes</taxon>
        <taxon>Pseudonocardiales</taxon>
        <taxon>Pseudonocardiaceae</taxon>
        <taxon>Tamaricihabitans</taxon>
    </lineage>
</organism>
<name>A0A4R2QH48_9PSEU</name>
<dbReference type="Proteomes" id="UP000294911">
    <property type="component" value="Unassembled WGS sequence"/>
</dbReference>
<evidence type="ECO:0000256" key="1">
    <source>
        <dbReference type="SAM" id="MobiDB-lite"/>
    </source>
</evidence>
<accession>A0A4R2QH48</accession>
<dbReference type="Pfam" id="PF14017">
    <property type="entry name" value="DUF4233"/>
    <property type="match status" value="1"/>
</dbReference>
<feature type="transmembrane region" description="Helical" evidence="2">
    <location>
        <begin position="28"/>
        <end position="50"/>
    </location>
</feature>